<dbReference type="AlphaFoldDB" id="A0A1R3VFU6"/>
<dbReference type="Proteomes" id="UP000188388">
    <property type="component" value="Unassembled WGS sequence"/>
</dbReference>
<sequence>MDNSSRRRLGDGTMTWPFITWTMVTIACIAAASPAASQEKCQTVRDCTEAILAQVTALHEENAALARAVSDLEAQLPPTGSILAFEAATCPPGWAVYDRARGRFVLGLGGRGDKVVSAEDAGSRGGAPPSS</sequence>
<dbReference type="PROSITE" id="PS51257">
    <property type="entry name" value="PROKAR_LIPOPROTEIN"/>
    <property type="match status" value="1"/>
</dbReference>
<protein>
    <submittedName>
        <fullName evidence="1">Uncharacterized protein</fullName>
    </submittedName>
</protein>
<organism evidence="1 2">
    <name type="scientific">Mesorhizobium prunaredense</name>
    <dbReference type="NCBI Taxonomy" id="1631249"/>
    <lineage>
        <taxon>Bacteria</taxon>
        <taxon>Pseudomonadati</taxon>
        <taxon>Pseudomonadota</taxon>
        <taxon>Alphaproteobacteria</taxon>
        <taxon>Hyphomicrobiales</taxon>
        <taxon>Phyllobacteriaceae</taxon>
        <taxon>Mesorhizobium</taxon>
    </lineage>
</organism>
<reference evidence="2" key="1">
    <citation type="submission" date="2017-01" db="EMBL/GenBank/DDBJ databases">
        <authorList>
            <person name="Brunel B."/>
        </authorList>
    </citation>
    <scope>NUCLEOTIDE SEQUENCE [LARGE SCALE GENOMIC DNA]</scope>
</reference>
<name>A0A1R3VFU6_9HYPH</name>
<keyword evidence="2" id="KW-1185">Reference proteome</keyword>
<accession>A0A1R3VFU6</accession>
<gene>
    <name evidence="1" type="ORF">BQ8794_60101</name>
</gene>
<evidence type="ECO:0000313" key="1">
    <source>
        <dbReference type="EMBL" id="SIT58792.1"/>
    </source>
</evidence>
<evidence type="ECO:0000313" key="2">
    <source>
        <dbReference type="Proteomes" id="UP000188388"/>
    </source>
</evidence>
<proteinExistence type="predicted"/>
<dbReference type="EMBL" id="FTPD01000056">
    <property type="protein sequence ID" value="SIT58792.1"/>
    <property type="molecule type" value="Genomic_DNA"/>
</dbReference>
<dbReference type="STRING" id="1631249.BQ8794_60101"/>